<dbReference type="EMBL" id="CAJHIT010000011">
    <property type="protein sequence ID" value="CAD6506476.1"/>
    <property type="molecule type" value="Genomic_DNA"/>
</dbReference>
<name>A0A9W4D996_BLUGR</name>
<gene>
    <name evidence="1" type="ORF">BGTH12_LOCUS7834</name>
</gene>
<organism evidence="1 2">
    <name type="scientific">Blumeria graminis f. sp. triticale</name>
    <dbReference type="NCBI Taxonomy" id="1689686"/>
    <lineage>
        <taxon>Eukaryota</taxon>
        <taxon>Fungi</taxon>
        <taxon>Dikarya</taxon>
        <taxon>Ascomycota</taxon>
        <taxon>Pezizomycotina</taxon>
        <taxon>Leotiomycetes</taxon>
        <taxon>Erysiphales</taxon>
        <taxon>Erysiphaceae</taxon>
        <taxon>Blumeria</taxon>
    </lineage>
</organism>
<evidence type="ECO:0000313" key="2">
    <source>
        <dbReference type="Proteomes" id="UP000683417"/>
    </source>
</evidence>
<dbReference type="AlphaFoldDB" id="A0A9W4D996"/>
<reference evidence="1" key="1">
    <citation type="submission" date="2020-10" db="EMBL/GenBank/DDBJ databases">
        <authorList>
            <person name="Muller C M."/>
        </authorList>
    </citation>
    <scope>NUCLEOTIDE SEQUENCE</scope>
    <source>
        <strain evidence="1">THUN-12</strain>
    </source>
</reference>
<proteinExistence type="predicted"/>
<evidence type="ECO:0000313" key="1">
    <source>
        <dbReference type="EMBL" id="CAD6506476.1"/>
    </source>
</evidence>
<sequence>MRNCIHAFLTCYPSYLFRAERLVITSGENLPFYGVYHPPSTCTFPKADESPHWVTVADNIPHYAIYQAKYCSDDIPIAEILSSVIKGLVMFKENSNLKGNRYSLAEGRCLKHIKYLSSKRDKNSAINLSETLGFWKCSLSSISELAFRDEISVGGKYSGFVPHYEWSKIRITTDQPIQMKEIVMYGEMYRVNMHVESQALGLYRGHLHLFEQSEETKMWHLKTSLYPNVQNGVLIATFLATSVCSLIDEISSLTGNVHETKNARRIGSDAEFLPLENEVNRRRRNLHYSISRVSFGRADGYIGELKASKL</sequence>
<protein>
    <submittedName>
        <fullName evidence="1">BgTH12-07704</fullName>
    </submittedName>
</protein>
<comment type="caution">
    <text evidence="1">The sequence shown here is derived from an EMBL/GenBank/DDBJ whole genome shotgun (WGS) entry which is preliminary data.</text>
</comment>
<accession>A0A9W4D996</accession>
<dbReference type="Proteomes" id="UP000683417">
    <property type="component" value="Unassembled WGS sequence"/>
</dbReference>